<protein>
    <submittedName>
        <fullName evidence="1">Uncharacterized protein</fullName>
    </submittedName>
</protein>
<proteinExistence type="predicted"/>
<dbReference type="PANTHER" id="PTHR46704:SF9">
    <property type="entry name" value="BHLH DOMAIN-CONTAINING PROTEIN"/>
    <property type="match status" value="1"/>
</dbReference>
<accession>A0A162CAU9</accession>
<evidence type="ECO:0000313" key="1">
    <source>
        <dbReference type="EMBL" id="KZS13592.1"/>
    </source>
</evidence>
<gene>
    <name evidence="1" type="ORF">APZ42_021234</name>
</gene>
<dbReference type="EMBL" id="LRGB01001049">
    <property type="protein sequence ID" value="KZS13592.1"/>
    <property type="molecule type" value="Genomic_DNA"/>
</dbReference>
<keyword evidence="2" id="KW-1185">Reference proteome</keyword>
<organism evidence="1 2">
    <name type="scientific">Daphnia magna</name>
    <dbReference type="NCBI Taxonomy" id="35525"/>
    <lineage>
        <taxon>Eukaryota</taxon>
        <taxon>Metazoa</taxon>
        <taxon>Ecdysozoa</taxon>
        <taxon>Arthropoda</taxon>
        <taxon>Crustacea</taxon>
        <taxon>Branchiopoda</taxon>
        <taxon>Diplostraca</taxon>
        <taxon>Cladocera</taxon>
        <taxon>Anomopoda</taxon>
        <taxon>Daphniidae</taxon>
        <taxon>Daphnia</taxon>
    </lineage>
</organism>
<dbReference type="Proteomes" id="UP000076858">
    <property type="component" value="Unassembled WGS sequence"/>
</dbReference>
<dbReference type="AlphaFoldDB" id="A0A162CAU9"/>
<dbReference type="PANTHER" id="PTHR46704">
    <property type="entry name" value="CXC DOMAIN-CONTAINING PROTEIN-RELATED"/>
    <property type="match status" value="1"/>
</dbReference>
<evidence type="ECO:0000313" key="2">
    <source>
        <dbReference type="Proteomes" id="UP000076858"/>
    </source>
</evidence>
<comment type="caution">
    <text evidence="1">The sequence shown here is derived from an EMBL/GenBank/DDBJ whole genome shotgun (WGS) entry which is preliminary data.</text>
</comment>
<reference evidence="1 2" key="1">
    <citation type="submission" date="2016-03" db="EMBL/GenBank/DDBJ databases">
        <title>EvidentialGene: Evidence-directed Construction of Genes on Genomes.</title>
        <authorList>
            <person name="Gilbert D.G."/>
            <person name="Choi J.-H."/>
            <person name="Mockaitis K."/>
            <person name="Colbourne J."/>
            <person name="Pfrender M."/>
        </authorList>
    </citation>
    <scope>NUCLEOTIDE SEQUENCE [LARGE SCALE GENOMIC DNA]</scope>
    <source>
        <strain evidence="1 2">Xinb3</strain>
        <tissue evidence="1">Complete organism</tissue>
    </source>
</reference>
<name>A0A162CAU9_9CRUS</name>
<dbReference type="OrthoDB" id="8060926at2759"/>
<sequence length="543" mass="61352">MAVLEEFYEGTDIIIENYAIHNFSRKMMSFYGEKIKIEIIPKNGLGKIVFSAKITSEQAAEKAIDSVQLSRKKTREIALLLRKKILSVIRKPLPRDLRLQHVFDGEVEVPKLVADFFQYLLLAQGIIARYKCASDTKQRRVEALSEDAMFAVRSGNVMPEKHIQLAIALKSITRSKKVITILNRLGYCISYNAVEELETELVIASSKTGKLLPEGLKTASYLRTGLAFDNYDRFVDTSSGKAKTRWKEEDVDDVQWNQSFASLSHIKKQTKIITNSMAAIDDPRRYKHCQSLNAARILDFAWMFCLSAGVHDTSMWVGWNANLSQCRIAELPMQKICYLPQINESPTPTAVVQETMKIAIQIAEECCQEYISVTHDLAIAKIAFTIQGEDPSYNNLFIQLGSFHILLSFFKGIGKLIADSGGPFVLNETGILAQGSLLGFLQGKHYNRCKRIHPIFSTALETLHLMAFLATLDLKNVRRTIIIDYSNSKQLSFANNYLAKQCLPNEPVQPIRSVHVGNVTRKTWENRSVLDDLHPPNKQLSPF</sequence>